<dbReference type="InterPro" id="IPR041540">
    <property type="entry name" value="VATC"/>
</dbReference>
<reference evidence="17" key="1">
    <citation type="submission" date="2014-11" db="EMBL/GenBank/DDBJ databases">
        <authorList>
            <person name="Otto D Thomas"/>
            <person name="Naeem Raeece"/>
        </authorList>
    </citation>
    <scope>NUCLEOTIDE SEQUENCE</scope>
</reference>
<evidence type="ECO:0000256" key="1">
    <source>
        <dbReference type="ARBA" id="ARBA00004496"/>
    </source>
</evidence>
<dbReference type="PROSITE" id="PS52044">
    <property type="entry name" value="VLRF1"/>
    <property type="match status" value="1"/>
</dbReference>
<feature type="region of interest" description="Disordered" evidence="15">
    <location>
        <begin position="619"/>
        <end position="676"/>
    </location>
</feature>
<feature type="compositionally biased region" description="Basic and acidic residues" evidence="15">
    <location>
        <begin position="653"/>
        <end position="676"/>
    </location>
</feature>
<keyword evidence="12" id="KW-0175">Coiled coil</keyword>
<dbReference type="Pfam" id="PF18716">
    <property type="entry name" value="VATC"/>
    <property type="match status" value="1"/>
</dbReference>
<keyword evidence="11 13" id="KW-0040">ANK repeat</keyword>
<evidence type="ECO:0000256" key="6">
    <source>
        <dbReference type="ARBA" id="ARBA00022737"/>
    </source>
</evidence>
<dbReference type="AlphaFoldDB" id="A0A0G4IDU0"/>
<dbReference type="InterPro" id="IPR047139">
    <property type="entry name" value="ANKZ1/VMS1"/>
</dbReference>
<feature type="region of interest" description="Disordered" evidence="15">
    <location>
        <begin position="321"/>
        <end position="374"/>
    </location>
</feature>
<keyword evidence="3 14" id="KW-0963">Cytoplasm</keyword>
<keyword evidence="8" id="KW-0863">Zinc-finger</keyword>
<evidence type="ECO:0000256" key="13">
    <source>
        <dbReference type="PROSITE-ProRule" id="PRU00023"/>
    </source>
</evidence>
<evidence type="ECO:0000259" key="16">
    <source>
        <dbReference type="PROSITE" id="PS52044"/>
    </source>
</evidence>
<gene>
    <name evidence="17" type="ORF">Cvel_13521</name>
</gene>
<dbReference type="InterPro" id="IPR036770">
    <property type="entry name" value="Ankyrin_rpt-contain_sf"/>
</dbReference>
<dbReference type="InterPro" id="IPR002110">
    <property type="entry name" value="Ankyrin_rpt"/>
</dbReference>
<dbReference type="PANTHER" id="PTHR16036:SF2">
    <property type="entry name" value="TRNA ENDONUCLEASE ANKZF1"/>
    <property type="match status" value="1"/>
</dbReference>
<proteinExistence type="inferred from homology"/>
<comment type="domain">
    <text evidence="14">The VLRF1 domain mediates binding to the 60S ribosomal subunit.</text>
</comment>
<evidence type="ECO:0000256" key="15">
    <source>
        <dbReference type="SAM" id="MobiDB-lite"/>
    </source>
</evidence>
<feature type="compositionally biased region" description="Basic and acidic residues" evidence="15">
    <location>
        <begin position="635"/>
        <end position="644"/>
    </location>
</feature>
<organism evidence="17">
    <name type="scientific">Chromera velia CCMP2878</name>
    <dbReference type="NCBI Taxonomy" id="1169474"/>
    <lineage>
        <taxon>Eukaryota</taxon>
        <taxon>Sar</taxon>
        <taxon>Alveolata</taxon>
        <taxon>Colpodellida</taxon>
        <taxon>Chromeraceae</taxon>
        <taxon>Chromera</taxon>
    </lineage>
</organism>
<evidence type="ECO:0000256" key="9">
    <source>
        <dbReference type="ARBA" id="ARBA00022801"/>
    </source>
</evidence>
<dbReference type="SUPFAM" id="SSF48403">
    <property type="entry name" value="Ankyrin repeat"/>
    <property type="match status" value="1"/>
</dbReference>
<dbReference type="PANTHER" id="PTHR16036">
    <property type="entry name" value="ANKYRIN REPEAT AND ZINC FINGER DOMAIN-CONTAINING PROTEIN 1"/>
    <property type="match status" value="1"/>
</dbReference>
<dbReference type="GO" id="GO:0005737">
    <property type="term" value="C:cytoplasm"/>
    <property type="evidence" value="ECO:0007669"/>
    <property type="project" value="UniProtKB-SubCell"/>
</dbReference>
<comment type="subcellular location">
    <subcellularLocation>
        <location evidence="1">Cytoplasm</location>
    </subcellularLocation>
</comment>
<evidence type="ECO:0000256" key="14">
    <source>
        <dbReference type="PROSITE-ProRule" id="PRU01389"/>
    </source>
</evidence>
<evidence type="ECO:0000256" key="3">
    <source>
        <dbReference type="ARBA" id="ARBA00022490"/>
    </source>
</evidence>
<evidence type="ECO:0000313" key="17">
    <source>
        <dbReference type="EMBL" id="CEM55403.1"/>
    </source>
</evidence>
<feature type="region of interest" description="Disordered" evidence="15">
    <location>
        <begin position="257"/>
        <end position="277"/>
    </location>
</feature>
<keyword evidence="9 14" id="KW-0378">Hydrolase</keyword>
<keyword evidence="4 14" id="KW-0540">Nuclease</keyword>
<keyword evidence="7 14" id="KW-0255">Endonuclease</keyword>
<feature type="repeat" description="ANK" evidence="13">
    <location>
        <begin position="558"/>
        <end position="590"/>
    </location>
</feature>
<feature type="domain" description="VLRF1" evidence="16">
    <location>
        <begin position="215"/>
        <end position="358"/>
    </location>
</feature>
<dbReference type="Gene3D" id="1.25.40.20">
    <property type="entry name" value="Ankyrin repeat-containing domain"/>
    <property type="match status" value="1"/>
</dbReference>
<dbReference type="PROSITE" id="PS50088">
    <property type="entry name" value="ANK_REPEAT"/>
    <property type="match status" value="1"/>
</dbReference>
<dbReference type="GO" id="GO:0036503">
    <property type="term" value="P:ERAD pathway"/>
    <property type="evidence" value="ECO:0007669"/>
    <property type="project" value="TreeGrafter"/>
</dbReference>
<protein>
    <recommendedName>
        <fullName evidence="16">VLRF1 domain-containing protein</fullName>
    </recommendedName>
</protein>
<evidence type="ECO:0000256" key="12">
    <source>
        <dbReference type="ARBA" id="ARBA00023054"/>
    </source>
</evidence>
<keyword evidence="5" id="KW-0479">Metal-binding</keyword>
<sequence>MASLERQQIVEGLQRTKAVQVHRDGTFSFSLFSIPRAFFEEAGVEEAERREAAEAPVVVPSPERGAPVEGFVCSKCPGSSFPTQADLRLHFKTEWHVTNVRRLVKGSEGLSEAQWHEALQELDAQNGDGDGEEGGEVIEEEDSESSEETAKSSSESEEDTKNGPAGRRASEPPSVDAGALRVLVCRGLFRKEDLRDRERGYDTQWILSQLKFCWQNRKWAIVMLRSGRFAAAVFEGPTVLVHRVVVRYTVRRKAGGSQAACDSSGKKPKSAGAALRRENEKRLLEQSRDTLNREWYDLVARCGLIFLSCSRRLEPVLLSAGPEKERDPKKHPVHLPPQQQQQPSKGGGETEGGDETAVRKCPVGSSSESDRPVFARSDPRLRFLPFATGRPTFEEVKRVHTLLVQATAVPVSVFEEQFRAPAASTEGPRQKAGEERGRQIEREAGGDAQRGRGEGAENRERAAEAVVVPVPPLVKVLCEISDPTVRVGALRRLLVGTAEETEREGASAASAGEGRAGLERQIQEALDSLFNGREGDGSPASVLAGEGLPGGVDMADAEGLTALHWAAQLGLSDETRELLRAGASVVSKDHRGRLPFFLAEQAKAREAFRRARGELGEEAQDWEGGRVPEAITEDSEAKRRDKEREKRKRAKERQKEKKEQAKVEAEEKKKREEEERIRAENAKKCDACGKPILGKPFYRLEFKYCTTDCVHNHRRVLMAEAAEKRQNQGGAI</sequence>
<feature type="region of interest" description="Disordered" evidence="15">
    <location>
        <begin position="123"/>
        <end position="173"/>
    </location>
</feature>
<feature type="compositionally biased region" description="Basic and acidic residues" evidence="15">
    <location>
        <begin position="428"/>
        <end position="462"/>
    </location>
</feature>
<evidence type="ECO:0000256" key="5">
    <source>
        <dbReference type="ARBA" id="ARBA00022723"/>
    </source>
</evidence>
<feature type="region of interest" description="Disordered" evidence="15">
    <location>
        <begin position="420"/>
        <end position="462"/>
    </location>
</feature>
<keyword evidence="10" id="KW-0862">Zinc</keyword>
<comment type="similarity">
    <text evidence="2 14">Belongs to the ANKZF1/VMS1 family.</text>
</comment>
<evidence type="ECO:0000256" key="4">
    <source>
        <dbReference type="ARBA" id="ARBA00022722"/>
    </source>
</evidence>
<evidence type="ECO:0000256" key="10">
    <source>
        <dbReference type="ARBA" id="ARBA00022833"/>
    </source>
</evidence>
<evidence type="ECO:0000256" key="11">
    <source>
        <dbReference type="ARBA" id="ARBA00023043"/>
    </source>
</evidence>
<dbReference type="GO" id="GO:0016787">
    <property type="term" value="F:hydrolase activity"/>
    <property type="evidence" value="ECO:0007669"/>
    <property type="project" value="UniProtKB-KW"/>
</dbReference>
<keyword evidence="6" id="KW-0677">Repeat</keyword>
<dbReference type="GO" id="GO:0004519">
    <property type="term" value="F:endonuclease activity"/>
    <property type="evidence" value="ECO:0007669"/>
    <property type="project" value="UniProtKB-KW"/>
</dbReference>
<feature type="active site" evidence="14">
    <location>
        <position position="258"/>
    </location>
</feature>
<evidence type="ECO:0000256" key="2">
    <source>
        <dbReference type="ARBA" id="ARBA00009262"/>
    </source>
</evidence>
<dbReference type="EMBL" id="CDMZ01005873">
    <property type="protein sequence ID" value="CEM55403.1"/>
    <property type="molecule type" value="Genomic_DNA"/>
</dbReference>
<dbReference type="GO" id="GO:0008270">
    <property type="term" value="F:zinc ion binding"/>
    <property type="evidence" value="ECO:0007669"/>
    <property type="project" value="UniProtKB-KW"/>
</dbReference>
<feature type="compositionally biased region" description="Acidic residues" evidence="15">
    <location>
        <begin position="129"/>
        <end position="147"/>
    </location>
</feature>
<name>A0A0G4IDU0_9ALVE</name>
<evidence type="ECO:0000256" key="7">
    <source>
        <dbReference type="ARBA" id="ARBA00022759"/>
    </source>
</evidence>
<dbReference type="Pfam" id="PF18826">
    <property type="entry name" value="bVLRF1"/>
    <property type="match status" value="2"/>
</dbReference>
<evidence type="ECO:0000256" key="8">
    <source>
        <dbReference type="ARBA" id="ARBA00022771"/>
    </source>
</evidence>
<dbReference type="VEuPathDB" id="CryptoDB:Cvel_13521"/>
<accession>A0A0G4IDU0</accession>
<dbReference type="PROSITE" id="PS50297">
    <property type="entry name" value="ANK_REP_REGION"/>
    <property type="match status" value="1"/>
</dbReference>
<dbReference type="InterPro" id="IPR041175">
    <property type="entry name" value="VLRF1/Vms1"/>
</dbReference>